<organism evidence="2 3">
    <name type="scientific">Olleya sediminilitoris</name>
    <dbReference type="NCBI Taxonomy" id="2795739"/>
    <lineage>
        <taxon>Bacteria</taxon>
        <taxon>Pseudomonadati</taxon>
        <taxon>Bacteroidota</taxon>
        <taxon>Flavobacteriia</taxon>
        <taxon>Flavobacteriales</taxon>
        <taxon>Flavobacteriaceae</taxon>
    </lineage>
</organism>
<evidence type="ECO:0000313" key="3">
    <source>
        <dbReference type="Proteomes" id="UP000605013"/>
    </source>
</evidence>
<reference evidence="2 3" key="1">
    <citation type="submission" date="2020-12" db="EMBL/GenBank/DDBJ databases">
        <title>Olleya sediminilitoris sp. nov., isolated from a tidal flat.</title>
        <authorList>
            <person name="Park S."/>
            <person name="Yoon J.-H."/>
        </authorList>
    </citation>
    <scope>NUCLEOTIDE SEQUENCE [LARGE SCALE GENOMIC DNA]</scope>
    <source>
        <strain evidence="2 3">YSTF-M6</strain>
    </source>
</reference>
<gene>
    <name evidence="2" type="ORF">JAO71_12530</name>
</gene>
<evidence type="ECO:0008006" key="4">
    <source>
        <dbReference type="Google" id="ProtNLM"/>
    </source>
</evidence>
<dbReference type="EMBL" id="JAEMEF010000012">
    <property type="protein sequence ID" value="MBL7560626.1"/>
    <property type="molecule type" value="Genomic_DNA"/>
</dbReference>
<sequence length="192" mass="22170">MKYLKTRRFTILILLVITTISLSFNSCDELIKNKDKEKQEQEQKNKSITNNKNEAKLLLMLSKDNHEVIKLSKTLQQIITKDSIADLVKTIEKTHINIAKEFSEVASDKLISIPNYTEVTMQQTIDHDNLNYKIQTLKKLRAKIDNQLYLLEKLSKTTNSKDFQNILSETDSKINKSLNKADNILNNLNTNS</sequence>
<comment type="caution">
    <text evidence="2">The sequence shown here is derived from an EMBL/GenBank/DDBJ whole genome shotgun (WGS) entry which is preliminary data.</text>
</comment>
<evidence type="ECO:0000256" key="1">
    <source>
        <dbReference type="SAM" id="Coils"/>
    </source>
</evidence>
<keyword evidence="3" id="KW-1185">Reference proteome</keyword>
<feature type="coiled-coil region" evidence="1">
    <location>
        <begin position="27"/>
        <end position="58"/>
    </location>
</feature>
<keyword evidence="1" id="KW-0175">Coiled coil</keyword>
<name>A0ABS1WNB9_9FLAO</name>
<protein>
    <recommendedName>
        <fullName evidence="4">DUF4142 domain-containing protein</fullName>
    </recommendedName>
</protein>
<accession>A0ABS1WNB9</accession>
<proteinExistence type="predicted"/>
<dbReference type="RefSeq" id="WP_203001118.1">
    <property type="nucleotide sequence ID" value="NZ_JAEMEF010000012.1"/>
</dbReference>
<evidence type="ECO:0000313" key="2">
    <source>
        <dbReference type="EMBL" id="MBL7560626.1"/>
    </source>
</evidence>
<dbReference type="Proteomes" id="UP000605013">
    <property type="component" value="Unassembled WGS sequence"/>
</dbReference>